<accession>A0A0G1T0Z4</accession>
<comment type="caution">
    <text evidence="1">The sequence shown here is derived from an EMBL/GenBank/DDBJ whole genome shotgun (WGS) entry which is preliminary data.</text>
</comment>
<evidence type="ECO:0000313" key="1">
    <source>
        <dbReference type="EMBL" id="KKU75496.1"/>
    </source>
</evidence>
<dbReference type="EMBL" id="LCOJ01000011">
    <property type="protein sequence ID" value="KKU75496.1"/>
    <property type="molecule type" value="Genomic_DNA"/>
</dbReference>
<protein>
    <submittedName>
        <fullName evidence="1">Uncharacterized protein</fullName>
    </submittedName>
</protein>
<name>A0A0G1T0Z4_9BACT</name>
<dbReference type="Proteomes" id="UP000034879">
    <property type="component" value="Unassembled WGS sequence"/>
</dbReference>
<proteinExistence type="predicted"/>
<gene>
    <name evidence="1" type="ORF">UY01_C0011G0003</name>
</gene>
<evidence type="ECO:0000313" key="2">
    <source>
        <dbReference type="Proteomes" id="UP000034879"/>
    </source>
</evidence>
<organism evidence="1 2">
    <name type="scientific">Candidatus Nomurabacteria bacterium GW2011_GWB1_47_6</name>
    <dbReference type="NCBI Taxonomy" id="1618749"/>
    <lineage>
        <taxon>Bacteria</taxon>
        <taxon>Candidatus Nomuraibacteriota</taxon>
    </lineage>
</organism>
<sequence length="98" mass="11351">MAVSTALRLVPVERRDARWLQLLPEAGRRLLFLFSSYDTEADEHNEAIHDRGKCAAVVQHGLGYLYEHCSERTWNAVVWYLDSDLDLETLFKDLDVDN</sequence>
<reference evidence="1" key="1">
    <citation type="journal article" date="2015" name="Nature">
        <title>rRNA introns, odd ribosomes, and small enigmatic genomes across a large radiation of phyla.</title>
        <authorList>
            <person name="Brown C.T."/>
            <person name="Hug L.A."/>
            <person name="Thomas B.C."/>
            <person name="Sharon I."/>
            <person name="Castelle C.J."/>
            <person name="Singh A."/>
            <person name="Wilkins M.J."/>
            <person name="Williams K.H."/>
            <person name="Banfield J.F."/>
        </authorList>
    </citation>
    <scope>NUCLEOTIDE SEQUENCE [LARGE SCALE GENOMIC DNA]</scope>
</reference>
<dbReference type="AlphaFoldDB" id="A0A0G1T0Z4"/>